<dbReference type="PROSITE" id="PS00330">
    <property type="entry name" value="HEMOLYSIN_CALCIUM"/>
    <property type="match status" value="1"/>
</dbReference>
<protein>
    <recommendedName>
        <fullName evidence="5">Calcium-binding protein</fullName>
    </recommendedName>
</protein>
<dbReference type="PANTHER" id="PTHR38340:SF1">
    <property type="entry name" value="S-LAYER PROTEIN"/>
    <property type="match status" value="1"/>
</dbReference>
<dbReference type="SUPFAM" id="SSF51120">
    <property type="entry name" value="beta-Roll"/>
    <property type="match status" value="2"/>
</dbReference>
<accession>A0A2T1LRR3</accession>
<organism evidence="3 4">
    <name type="scientific">Aphanothece hegewaldii CCALA 016</name>
    <dbReference type="NCBI Taxonomy" id="2107694"/>
    <lineage>
        <taxon>Bacteria</taxon>
        <taxon>Bacillati</taxon>
        <taxon>Cyanobacteriota</taxon>
        <taxon>Cyanophyceae</taxon>
        <taxon>Oscillatoriophycideae</taxon>
        <taxon>Chroococcales</taxon>
        <taxon>Aphanothecaceae</taxon>
        <taxon>Aphanothece</taxon>
    </lineage>
</organism>
<evidence type="ECO:0000256" key="1">
    <source>
        <dbReference type="ARBA" id="ARBA00004613"/>
    </source>
</evidence>
<dbReference type="PANTHER" id="PTHR38340">
    <property type="entry name" value="S-LAYER PROTEIN"/>
    <property type="match status" value="1"/>
</dbReference>
<dbReference type="Gene3D" id="2.150.10.10">
    <property type="entry name" value="Serralysin-like metalloprotease, C-terminal"/>
    <property type="match status" value="3"/>
</dbReference>
<evidence type="ECO:0008006" key="5">
    <source>
        <dbReference type="Google" id="ProtNLM"/>
    </source>
</evidence>
<proteinExistence type="predicted"/>
<dbReference type="AlphaFoldDB" id="A0A2T1LRR3"/>
<dbReference type="Proteomes" id="UP000239001">
    <property type="component" value="Unassembled WGS sequence"/>
</dbReference>
<gene>
    <name evidence="3" type="ORF">C7H19_22560</name>
</gene>
<dbReference type="EMBL" id="PXOH01000043">
    <property type="protein sequence ID" value="PSF31432.1"/>
    <property type="molecule type" value="Genomic_DNA"/>
</dbReference>
<comment type="caution">
    <text evidence="3">The sequence shown here is derived from an EMBL/GenBank/DDBJ whole genome shotgun (WGS) entry which is preliminary data.</text>
</comment>
<reference evidence="3 4" key="2">
    <citation type="submission" date="2018-03" db="EMBL/GenBank/DDBJ databases">
        <authorList>
            <person name="Keele B.F."/>
        </authorList>
    </citation>
    <scope>NUCLEOTIDE SEQUENCE [LARGE SCALE GENOMIC DNA]</scope>
    <source>
        <strain evidence="3 4">CCALA 016</strain>
    </source>
</reference>
<dbReference type="InterPro" id="IPR050557">
    <property type="entry name" value="RTX_toxin/Mannuronan_C5-epim"/>
</dbReference>
<keyword evidence="2" id="KW-0964">Secreted</keyword>
<keyword evidence="4" id="KW-1185">Reference proteome</keyword>
<dbReference type="GO" id="GO:0005576">
    <property type="term" value="C:extracellular region"/>
    <property type="evidence" value="ECO:0007669"/>
    <property type="project" value="UniProtKB-SubCell"/>
</dbReference>
<dbReference type="PRINTS" id="PR00313">
    <property type="entry name" value="CABNDNGRPT"/>
</dbReference>
<reference evidence="3 4" key="1">
    <citation type="submission" date="2018-03" db="EMBL/GenBank/DDBJ databases">
        <title>The ancient ancestry and fast evolution of plastids.</title>
        <authorList>
            <person name="Moore K.R."/>
            <person name="Magnabosco C."/>
            <person name="Momper L."/>
            <person name="Gold D.A."/>
            <person name="Bosak T."/>
            <person name="Fournier G.P."/>
        </authorList>
    </citation>
    <scope>NUCLEOTIDE SEQUENCE [LARGE SCALE GENOMIC DNA]</scope>
    <source>
        <strain evidence="3 4">CCALA 016</strain>
    </source>
</reference>
<evidence type="ECO:0000313" key="4">
    <source>
        <dbReference type="Proteomes" id="UP000239001"/>
    </source>
</evidence>
<dbReference type="OrthoDB" id="427335at2"/>
<sequence>MATIKGNSGNNNLTGTTENDFIYGYDGLDTLTGLAGNDRLEAGNGNDILDGGSGADTMIGGNGDDTYIIDRISDVIIEIPGEGVDTIKTSISYTMSDNYVNNLILTGNSNLNGTGNSYDNVITGNNGKNILKGGDGNDTIYGYVDDTLYGEKGDDYLTGGSYIDGDATIYGGEGNDTVSGFGVMYGNAGNDLLTPGEYSTAYGGIGNDTLTGYQSASYGEGGNDLITGFQFYGNGGNGNDTLKGGDFSFLEGGKGEDTLICYKDYDTDEHTIIFNASNEGIDTIIDFDPDTDSLQVSASGFGGITAGVTISSTQFKYGISATTSSQRFIYDTATGYLRFDIDGSGSTSATVLAIFQGAPTLNNSDINVI</sequence>
<dbReference type="InterPro" id="IPR011049">
    <property type="entry name" value="Serralysin-like_metalloprot_C"/>
</dbReference>
<name>A0A2T1LRR3_9CHRO</name>
<dbReference type="InterPro" id="IPR018511">
    <property type="entry name" value="Hemolysin-typ_Ca-bd_CS"/>
</dbReference>
<dbReference type="RefSeq" id="WP_106459168.1">
    <property type="nucleotide sequence ID" value="NZ_PXOH01000043.1"/>
</dbReference>
<evidence type="ECO:0000313" key="3">
    <source>
        <dbReference type="EMBL" id="PSF31432.1"/>
    </source>
</evidence>
<dbReference type="InterPro" id="IPR001343">
    <property type="entry name" value="Hemolysn_Ca-bd"/>
</dbReference>
<dbReference type="GO" id="GO:0005509">
    <property type="term" value="F:calcium ion binding"/>
    <property type="evidence" value="ECO:0007669"/>
    <property type="project" value="InterPro"/>
</dbReference>
<comment type="subcellular location">
    <subcellularLocation>
        <location evidence="1">Secreted</location>
    </subcellularLocation>
</comment>
<dbReference type="Pfam" id="PF00353">
    <property type="entry name" value="HemolysinCabind"/>
    <property type="match status" value="6"/>
</dbReference>
<evidence type="ECO:0000256" key="2">
    <source>
        <dbReference type="ARBA" id="ARBA00022525"/>
    </source>
</evidence>